<dbReference type="EMBL" id="LT629711">
    <property type="protein sequence ID" value="SDP03217.1"/>
    <property type="molecule type" value="Genomic_DNA"/>
</dbReference>
<sequence length="134" mass="14046">MLGMSLTPSPQHEVDARRRLAFAVVETLTAAGLPGHVGTADRLHVPGAEVEVDPFDDGGGGVFVHWVASQELADRGIAALESGEFDHPAIQLKGAIAGAMAEAMSTLLTASGFRIEVSDDDYRPFALEVFAASD</sequence>
<keyword evidence="2" id="KW-1185">Reference proteome</keyword>
<evidence type="ECO:0000313" key="2">
    <source>
        <dbReference type="Proteomes" id="UP000199077"/>
    </source>
</evidence>
<name>A0A1H0PDL8_9MICO</name>
<protein>
    <submittedName>
        <fullName evidence="1">Uncharacterized protein</fullName>
    </submittedName>
</protein>
<dbReference type="AlphaFoldDB" id="A0A1H0PDL8"/>
<gene>
    <name evidence="1" type="ORF">SAMN04489867_1232</name>
</gene>
<reference evidence="2" key="1">
    <citation type="submission" date="2016-10" db="EMBL/GenBank/DDBJ databases">
        <authorList>
            <person name="Varghese N."/>
            <person name="Submissions S."/>
        </authorList>
    </citation>
    <scope>NUCLEOTIDE SEQUENCE [LARGE SCALE GENOMIC DNA]</scope>
    <source>
        <strain evidence="2">DSM 22329</strain>
    </source>
</reference>
<accession>A0A1H0PDL8</accession>
<organism evidence="1 2">
    <name type="scientific">Pedococcus dokdonensis</name>
    <dbReference type="NCBI Taxonomy" id="443156"/>
    <lineage>
        <taxon>Bacteria</taxon>
        <taxon>Bacillati</taxon>
        <taxon>Actinomycetota</taxon>
        <taxon>Actinomycetes</taxon>
        <taxon>Micrococcales</taxon>
        <taxon>Intrasporangiaceae</taxon>
        <taxon>Pedococcus</taxon>
    </lineage>
</organism>
<evidence type="ECO:0000313" key="1">
    <source>
        <dbReference type="EMBL" id="SDP03217.1"/>
    </source>
</evidence>
<proteinExistence type="predicted"/>
<dbReference type="Proteomes" id="UP000199077">
    <property type="component" value="Chromosome I"/>
</dbReference>